<evidence type="ECO:0000313" key="3">
    <source>
        <dbReference type="Proteomes" id="UP000298347"/>
    </source>
</evidence>
<dbReference type="Pfam" id="PF14355">
    <property type="entry name" value="Abi_C"/>
    <property type="match status" value="1"/>
</dbReference>
<protein>
    <recommendedName>
        <fullName evidence="1">Abortive infection protein-like C-terminal domain-containing protein</fullName>
    </recommendedName>
</protein>
<evidence type="ECO:0000313" key="2">
    <source>
        <dbReference type="EMBL" id="TGA96332.1"/>
    </source>
</evidence>
<dbReference type="InterPro" id="IPR026001">
    <property type="entry name" value="Abi-like_C"/>
</dbReference>
<sequence length="274" mass="29811">MKRLPLNDEIAVAISQVVDDALVATRKPSHADIDNIILRNKLDKGDPKLNGQNTNIGKAKRVIAVLNWALEYDQEAGESFVSSLLSLVRGCGGFRESSPNFVGHESIQNLQNSLKAEGIALTSDGMVTSAVLDSLTDLEMEEALENYIRRAKKGASDAALLTGTSKDLLEAVAAHVITRIKGKYQQSNFPTLLGLAFYLLGLSTPESKGINERMSRIEIAMYQLGCSVNNLRNKQGTGHGRPFLPTVTNIEAKVAIESMGLISEYLLNKLKETI</sequence>
<name>A0A4Z0GHX5_9BACL</name>
<evidence type="ECO:0000259" key="1">
    <source>
        <dbReference type="Pfam" id="PF14355"/>
    </source>
</evidence>
<comment type="caution">
    <text evidence="2">The sequence shown here is derived from an EMBL/GenBank/DDBJ whole genome shotgun (WGS) entry which is preliminary data.</text>
</comment>
<keyword evidence="3" id="KW-1185">Reference proteome</keyword>
<feature type="domain" description="Abortive infection protein-like C-terminal" evidence="1">
    <location>
        <begin position="190"/>
        <end position="267"/>
    </location>
</feature>
<reference evidence="2 3" key="1">
    <citation type="journal article" date="2015" name="Int. J. Syst. Evol. Microbiol.">
        <title>Sporolactobacillus shoreae sp. nov. and Sporolactobacillus spathodeae sp. nov., two spore-forming lactic acid bacteria isolated from tree barks in Thailand.</title>
        <authorList>
            <person name="Thamacharoensuk T."/>
            <person name="Kitahara M."/>
            <person name="Ohkuma M."/>
            <person name="Thongchul N."/>
            <person name="Tanasupawat S."/>
        </authorList>
    </citation>
    <scope>NUCLEOTIDE SEQUENCE [LARGE SCALE GENOMIC DNA]</scope>
    <source>
        <strain evidence="2 3">BK92</strain>
    </source>
</reference>
<organism evidence="2 3">
    <name type="scientific">Sporolactobacillus shoreae</name>
    <dbReference type="NCBI Taxonomy" id="1465501"/>
    <lineage>
        <taxon>Bacteria</taxon>
        <taxon>Bacillati</taxon>
        <taxon>Bacillota</taxon>
        <taxon>Bacilli</taxon>
        <taxon>Bacillales</taxon>
        <taxon>Sporolactobacillaceae</taxon>
        <taxon>Sporolactobacillus</taxon>
    </lineage>
</organism>
<accession>A0A4Z0GHX5</accession>
<dbReference type="AlphaFoldDB" id="A0A4Z0GHX5"/>
<dbReference type="Proteomes" id="UP000298347">
    <property type="component" value="Unassembled WGS sequence"/>
</dbReference>
<gene>
    <name evidence="2" type="ORF">E4665_15825</name>
</gene>
<dbReference type="RefSeq" id="WP_135349771.1">
    <property type="nucleotide sequence ID" value="NZ_SRJD01000026.1"/>
</dbReference>
<dbReference type="EMBL" id="SRJD01000026">
    <property type="protein sequence ID" value="TGA96332.1"/>
    <property type="molecule type" value="Genomic_DNA"/>
</dbReference>
<dbReference type="OrthoDB" id="4854325at2"/>
<proteinExistence type="predicted"/>